<dbReference type="HOGENOM" id="CLU_1704341_0_0_1"/>
<keyword evidence="2" id="KW-1185">Reference proteome</keyword>
<accession>A0A067T3T0</accession>
<protein>
    <submittedName>
        <fullName evidence="1">Uncharacterized protein</fullName>
    </submittedName>
</protein>
<evidence type="ECO:0000313" key="2">
    <source>
        <dbReference type="Proteomes" id="UP000027222"/>
    </source>
</evidence>
<reference evidence="2" key="1">
    <citation type="journal article" date="2014" name="Proc. Natl. Acad. Sci. U.S.A.">
        <title>Extensive sampling of basidiomycete genomes demonstrates inadequacy of the white-rot/brown-rot paradigm for wood decay fungi.</title>
        <authorList>
            <person name="Riley R."/>
            <person name="Salamov A.A."/>
            <person name="Brown D.W."/>
            <person name="Nagy L.G."/>
            <person name="Floudas D."/>
            <person name="Held B.W."/>
            <person name="Levasseur A."/>
            <person name="Lombard V."/>
            <person name="Morin E."/>
            <person name="Otillar R."/>
            <person name="Lindquist E.A."/>
            <person name="Sun H."/>
            <person name="LaButti K.M."/>
            <person name="Schmutz J."/>
            <person name="Jabbour D."/>
            <person name="Luo H."/>
            <person name="Baker S.E."/>
            <person name="Pisabarro A.G."/>
            <person name="Walton J.D."/>
            <person name="Blanchette R.A."/>
            <person name="Henrissat B."/>
            <person name="Martin F."/>
            <person name="Cullen D."/>
            <person name="Hibbett D.S."/>
            <person name="Grigoriev I.V."/>
        </authorList>
    </citation>
    <scope>NUCLEOTIDE SEQUENCE [LARGE SCALE GENOMIC DNA]</scope>
    <source>
        <strain evidence="2">CBS 339.88</strain>
    </source>
</reference>
<proteinExistence type="predicted"/>
<evidence type="ECO:0000313" key="1">
    <source>
        <dbReference type="EMBL" id="KDR77840.1"/>
    </source>
</evidence>
<dbReference type="AlphaFoldDB" id="A0A067T3T0"/>
<dbReference type="Proteomes" id="UP000027222">
    <property type="component" value="Unassembled WGS sequence"/>
</dbReference>
<name>A0A067T3T0_GALM3</name>
<dbReference type="EMBL" id="KL142376">
    <property type="protein sequence ID" value="KDR77840.1"/>
    <property type="molecule type" value="Genomic_DNA"/>
</dbReference>
<sequence>MDKNYQVIKVAGLLFPTSGEAKREKVATLSSSEAERIPSLRTVLTEMQSIPIYKTRVVLNDIDQQTSSFDVFFRYNRAMEANQALALEDDKIWHGDIFTMKVGARADYIGINCYSDRHLAERATRHAVLCALACIDFARVANCAPVFASNIDII</sequence>
<gene>
    <name evidence="1" type="ORF">GALMADRAFT_138886</name>
</gene>
<organism evidence="1 2">
    <name type="scientific">Galerina marginata (strain CBS 339.88)</name>
    <dbReference type="NCBI Taxonomy" id="685588"/>
    <lineage>
        <taxon>Eukaryota</taxon>
        <taxon>Fungi</taxon>
        <taxon>Dikarya</taxon>
        <taxon>Basidiomycota</taxon>
        <taxon>Agaricomycotina</taxon>
        <taxon>Agaricomycetes</taxon>
        <taxon>Agaricomycetidae</taxon>
        <taxon>Agaricales</taxon>
        <taxon>Agaricineae</taxon>
        <taxon>Strophariaceae</taxon>
        <taxon>Galerina</taxon>
    </lineage>
</organism>